<dbReference type="CDD" id="cd00041">
    <property type="entry name" value="CUB"/>
    <property type="match status" value="1"/>
</dbReference>
<protein>
    <recommendedName>
        <fullName evidence="4">CUB domain-containing protein</fullName>
    </recommendedName>
</protein>
<comment type="caution">
    <text evidence="3">Lacks conserved residue(s) required for the propagation of feature annotation.</text>
</comment>
<dbReference type="Proteomes" id="UP001516400">
    <property type="component" value="Unassembled WGS sequence"/>
</dbReference>
<dbReference type="AlphaFoldDB" id="A0ABD2NVW7"/>
<keyword evidence="6" id="KW-1185">Reference proteome</keyword>
<sequence length="365" mass="42520">MTKLNIVKLSDYCGEVIKDSQFLLESLNYPDEYPTNLNCEIIVEGDKCPLFFKFRFLDFKIESSSGCTKDRLEIDNTDALCGTKNGTKLYFAKSGMLKLRFITDKEKSDRGYKILVTRIGDCSNKTQNPNVLSTSPIGRLNACCSSTPQNTKHFFIKSPNFPVSMSFPNDCFIQIRKFSTDTCRLRIRFNFFWLGNSLDCKEGFLQLDGKYICGCMKELNLISNFEEDVKLLRFKSEGFVKNSYGGFSAEIFQDDCPKKVRSKLTESTLTPLKRDKKTILSHLYFFTYPQEISIQKEKEETDYLFTENIRGILGNTVNDYRTCLQWNQFQFNNLYSGREIHVEQCEKIELMKRNVVYNFLRKRIF</sequence>
<organism evidence="5 6">
    <name type="scientific">Cryptolaemus montrouzieri</name>
    <dbReference type="NCBI Taxonomy" id="559131"/>
    <lineage>
        <taxon>Eukaryota</taxon>
        <taxon>Metazoa</taxon>
        <taxon>Ecdysozoa</taxon>
        <taxon>Arthropoda</taxon>
        <taxon>Hexapoda</taxon>
        <taxon>Insecta</taxon>
        <taxon>Pterygota</taxon>
        <taxon>Neoptera</taxon>
        <taxon>Endopterygota</taxon>
        <taxon>Coleoptera</taxon>
        <taxon>Polyphaga</taxon>
        <taxon>Cucujiformia</taxon>
        <taxon>Coccinelloidea</taxon>
        <taxon>Coccinellidae</taxon>
        <taxon>Scymninae</taxon>
        <taxon>Scymnini</taxon>
        <taxon>Cryptolaemus</taxon>
    </lineage>
</organism>
<dbReference type="SMART" id="SM00042">
    <property type="entry name" value="CUB"/>
    <property type="match status" value="1"/>
</dbReference>
<dbReference type="Gene3D" id="2.60.120.290">
    <property type="entry name" value="Spermadhesin, CUB domain"/>
    <property type="match status" value="1"/>
</dbReference>
<dbReference type="EMBL" id="JABFTP020000144">
    <property type="protein sequence ID" value="KAL3282775.1"/>
    <property type="molecule type" value="Genomic_DNA"/>
</dbReference>
<comment type="caution">
    <text evidence="5">The sequence shown here is derived from an EMBL/GenBank/DDBJ whole genome shotgun (WGS) entry which is preliminary data.</text>
</comment>
<dbReference type="PROSITE" id="PS01180">
    <property type="entry name" value="CUB"/>
    <property type="match status" value="1"/>
</dbReference>
<evidence type="ECO:0000256" key="2">
    <source>
        <dbReference type="ARBA" id="ARBA00023157"/>
    </source>
</evidence>
<feature type="domain" description="CUB" evidence="4">
    <location>
        <begin position="13"/>
        <end position="119"/>
    </location>
</feature>
<keyword evidence="2" id="KW-1015">Disulfide bond</keyword>
<dbReference type="PANTHER" id="PTHR24251">
    <property type="entry name" value="OVOCHYMASE-RELATED"/>
    <property type="match status" value="1"/>
</dbReference>
<accession>A0ABD2NVW7</accession>
<evidence type="ECO:0000313" key="6">
    <source>
        <dbReference type="Proteomes" id="UP001516400"/>
    </source>
</evidence>
<evidence type="ECO:0000313" key="5">
    <source>
        <dbReference type="EMBL" id="KAL3282775.1"/>
    </source>
</evidence>
<dbReference type="SUPFAM" id="SSF49854">
    <property type="entry name" value="Spermadhesin, CUB domain"/>
    <property type="match status" value="2"/>
</dbReference>
<keyword evidence="1" id="KW-0677">Repeat</keyword>
<proteinExistence type="predicted"/>
<dbReference type="InterPro" id="IPR035914">
    <property type="entry name" value="Sperma_CUB_dom_sf"/>
</dbReference>
<dbReference type="Pfam" id="PF00431">
    <property type="entry name" value="CUB"/>
    <property type="match status" value="1"/>
</dbReference>
<evidence type="ECO:0000259" key="4">
    <source>
        <dbReference type="PROSITE" id="PS01180"/>
    </source>
</evidence>
<reference evidence="5 6" key="1">
    <citation type="journal article" date="2021" name="BMC Biol.">
        <title>Horizontally acquired antibacterial genes associated with adaptive radiation of ladybird beetles.</title>
        <authorList>
            <person name="Li H.S."/>
            <person name="Tang X.F."/>
            <person name="Huang Y.H."/>
            <person name="Xu Z.Y."/>
            <person name="Chen M.L."/>
            <person name="Du X.Y."/>
            <person name="Qiu B.Y."/>
            <person name="Chen P.T."/>
            <person name="Zhang W."/>
            <person name="Slipinski A."/>
            <person name="Escalona H.E."/>
            <person name="Waterhouse R.M."/>
            <person name="Zwick A."/>
            <person name="Pang H."/>
        </authorList>
    </citation>
    <scope>NUCLEOTIDE SEQUENCE [LARGE SCALE GENOMIC DNA]</scope>
    <source>
        <strain evidence="5">SYSU2018</strain>
    </source>
</reference>
<gene>
    <name evidence="5" type="ORF">HHI36_005942</name>
</gene>
<evidence type="ECO:0000256" key="3">
    <source>
        <dbReference type="PROSITE-ProRule" id="PRU00059"/>
    </source>
</evidence>
<evidence type="ECO:0000256" key="1">
    <source>
        <dbReference type="ARBA" id="ARBA00022737"/>
    </source>
</evidence>
<dbReference type="InterPro" id="IPR000859">
    <property type="entry name" value="CUB_dom"/>
</dbReference>
<name>A0ABD2NVW7_9CUCU</name>